<name>A0ABU9DIK3_9BACL</name>
<evidence type="ECO:0000313" key="1">
    <source>
        <dbReference type="EMBL" id="MEK8128687.1"/>
    </source>
</evidence>
<keyword evidence="2" id="KW-1185">Reference proteome</keyword>
<reference evidence="1 2" key="1">
    <citation type="submission" date="2024-04" db="EMBL/GenBank/DDBJ databases">
        <title>draft genome sequnece of Paenibacillus filicis.</title>
        <authorList>
            <person name="Kim D.-U."/>
        </authorList>
    </citation>
    <scope>NUCLEOTIDE SEQUENCE [LARGE SCALE GENOMIC DNA]</scope>
    <source>
        <strain evidence="1 2">KACC14197</strain>
    </source>
</reference>
<accession>A0ABU9DIK3</accession>
<comment type="caution">
    <text evidence="1">The sequence shown here is derived from an EMBL/GenBank/DDBJ whole genome shotgun (WGS) entry which is preliminary data.</text>
</comment>
<protein>
    <submittedName>
        <fullName evidence="1">Uncharacterized protein</fullName>
    </submittedName>
</protein>
<proteinExistence type="predicted"/>
<gene>
    <name evidence="1" type="ORF">WMW72_12300</name>
</gene>
<sequence>MSNNLITTIKSTTRLFRQPYKIGDVIDVKDRPVLILGIEKYELWGNDLAVWYTVQHLDMPDYVSLKKAYKQPHEVELEIQFPYNDDRLKKVYIGSTWTDRGITYKLIEYSEIALKGTDLYLSFIARPLYPVDRKEAKAVLSSQRRKKIGLELI</sequence>
<dbReference type="Proteomes" id="UP001469365">
    <property type="component" value="Unassembled WGS sequence"/>
</dbReference>
<evidence type="ECO:0000313" key="2">
    <source>
        <dbReference type="Proteomes" id="UP001469365"/>
    </source>
</evidence>
<dbReference type="EMBL" id="JBBPCC010000006">
    <property type="protein sequence ID" value="MEK8128687.1"/>
    <property type="molecule type" value="Genomic_DNA"/>
</dbReference>
<dbReference type="RefSeq" id="WP_341415762.1">
    <property type="nucleotide sequence ID" value="NZ_JBBPCC010000006.1"/>
</dbReference>
<organism evidence="1 2">
    <name type="scientific">Paenibacillus filicis</name>
    <dbReference type="NCBI Taxonomy" id="669464"/>
    <lineage>
        <taxon>Bacteria</taxon>
        <taxon>Bacillati</taxon>
        <taxon>Bacillota</taxon>
        <taxon>Bacilli</taxon>
        <taxon>Bacillales</taxon>
        <taxon>Paenibacillaceae</taxon>
        <taxon>Paenibacillus</taxon>
    </lineage>
</organism>